<organism evidence="1">
    <name type="scientific">Rhipicephalus appendiculatus</name>
    <name type="common">Brown ear tick</name>
    <dbReference type="NCBI Taxonomy" id="34631"/>
    <lineage>
        <taxon>Eukaryota</taxon>
        <taxon>Metazoa</taxon>
        <taxon>Ecdysozoa</taxon>
        <taxon>Arthropoda</taxon>
        <taxon>Chelicerata</taxon>
        <taxon>Arachnida</taxon>
        <taxon>Acari</taxon>
        <taxon>Parasitiformes</taxon>
        <taxon>Ixodida</taxon>
        <taxon>Ixodoidea</taxon>
        <taxon>Ixodidae</taxon>
        <taxon>Rhipicephalinae</taxon>
        <taxon>Rhipicephalus</taxon>
        <taxon>Rhipicephalus</taxon>
    </lineage>
</organism>
<proteinExistence type="predicted"/>
<evidence type="ECO:0000313" key="1">
    <source>
        <dbReference type="EMBL" id="JAP86428.1"/>
    </source>
</evidence>
<reference evidence="1" key="1">
    <citation type="journal article" date="2016" name="Ticks Tick Borne Dis.">
        <title>De novo assembly and annotation of the salivary gland transcriptome of Rhipicephalus appendiculatus male and female ticks during blood feeding.</title>
        <authorList>
            <person name="de Castro M.H."/>
            <person name="de Klerk D."/>
            <person name="Pienaar R."/>
            <person name="Latif A.A."/>
            <person name="Rees D.J."/>
            <person name="Mans B.J."/>
        </authorList>
    </citation>
    <scope>NUCLEOTIDE SEQUENCE</scope>
    <source>
        <tissue evidence="1">Salivary glands</tissue>
    </source>
</reference>
<accession>A0A131Z627</accession>
<sequence length="417" mass="46405">MLSFITSSDERSRYQAVPVPLPIENLEPTSIVKLWYVRVNHLFYILNGDENLYACCVSMSPSSTDKPYKIPLGVPLRDLLSASSNLVVLVFDDGSVRTLHYSRDDGWIDGIKFHLPLDTTSTVECTGSCTGSNLFWVQRSSQFRDEVGYSLWKCSLSTDSDALPNVQCLAHRLPPFHLHVLRHAAIVIPCLPDPPNIYLSFGYTHDFKMGSLAKQAVLLTTTLSSPLDVAAFYKRHIRFWQVQTHAAVVHHSCVSPLANCLYLLLKDNSVIMLSSSGDILRQTILQDVSPRVMGCCVVASTLCLFEDSAVQLYDLTGGSLLEELTLQGTFRGVLPSLWAFWTTEGVYQLSVPGCTWHRNSSGQLQSEALVYAAWHAGAETSPGLPIEAQVRTKLNRILHPLVECYWKLQQTKVALTS</sequence>
<dbReference type="AlphaFoldDB" id="A0A131Z627"/>
<dbReference type="EMBL" id="GEDV01002129">
    <property type="protein sequence ID" value="JAP86428.1"/>
    <property type="molecule type" value="Transcribed_RNA"/>
</dbReference>
<protein>
    <submittedName>
        <fullName evidence="1">Uncharacterized protein</fullName>
    </submittedName>
</protein>
<name>A0A131Z627_RHIAP</name>